<evidence type="ECO:0000256" key="5">
    <source>
        <dbReference type="ARBA" id="ARBA00022705"/>
    </source>
</evidence>
<evidence type="ECO:0000313" key="12">
    <source>
        <dbReference type="Proteomes" id="UP000182427"/>
    </source>
</evidence>
<keyword evidence="6" id="KW-0239">DNA-directed DNA polymerase</keyword>
<protein>
    <recommendedName>
        <fullName evidence="2">DNA polymerase III subunit delta</fullName>
        <ecNumber evidence="1">2.7.7.7</ecNumber>
    </recommendedName>
</protein>
<dbReference type="AlphaFoldDB" id="A0A1G7EYF5"/>
<dbReference type="EMBL" id="LT629690">
    <property type="protein sequence ID" value="SDE68694.1"/>
    <property type="molecule type" value="Genomic_DNA"/>
</dbReference>
<evidence type="ECO:0000256" key="3">
    <source>
        <dbReference type="ARBA" id="ARBA00022679"/>
    </source>
</evidence>
<accession>A0A1G7EYF5</accession>
<dbReference type="SUPFAM" id="SSF52540">
    <property type="entry name" value="P-loop containing nucleoside triphosphate hydrolases"/>
    <property type="match status" value="1"/>
</dbReference>
<dbReference type="InterPro" id="IPR027417">
    <property type="entry name" value="P-loop_NTPase"/>
</dbReference>
<evidence type="ECO:0000259" key="9">
    <source>
        <dbReference type="Pfam" id="PF06144"/>
    </source>
</evidence>
<evidence type="ECO:0000256" key="7">
    <source>
        <dbReference type="ARBA" id="ARBA00034754"/>
    </source>
</evidence>
<evidence type="ECO:0000313" key="11">
    <source>
        <dbReference type="EMBL" id="SDE68694.1"/>
    </source>
</evidence>
<keyword evidence="3" id="KW-0808">Transferase</keyword>
<dbReference type="Pfam" id="PF06144">
    <property type="entry name" value="DNA_pol3_delta"/>
    <property type="match status" value="1"/>
</dbReference>
<keyword evidence="5" id="KW-0235">DNA replication</keyword>
<sequence>MPPLRSFASTDRFLTQLSTAEMRPGYVLLGDETFLYERARQGVLEKLVPQDLRDFCLHDLELGSETTIFEALDLAQTPSLMAPFQVIFIRGLKSLYGRGAKKEEFAALDRYFQSPNPQALILFVADHLTLPTDLRRMEREDKDRYDRIKETLGDHCGIVELQKVEEGDAARWVIGTAEERGVKCDPEAARELVDALAVDMMIIRSELEKLLLYVSAPVRENNLDATHFGHITLGDVETMVLAAKQRSLYELTDALSQRDRPRALSLLHGLLHASDGGEDSAIGHLYMLARTYRQMLIIHEKNVRDSRAIWQVLWQGFRMPPFAADVLIQQARRYKSRREISRAMRLIARADIELRSGPVDKTLVLERLILDLATEPRNGVFAESAQFALEM</sequence>
<dbReference type="OrthoDB" id="106469at2"/>
<dbReference type="InterPro" id="IPR048466">
    <property type="entry name" value="DNA_pol3_delta-like_C"/>
</dbReference>
<dbReference type="Gene3D" id="1.10.8.60">
    <property type="match status" value="1"/>
</dbReference>
<comment type="similarity">
    <text evidence="7">Belongs to the DNA polymerase HolA subunit family.</text>
</comment>
<dbReference type="PANTHER" id="PTHR34388:SF1">
    <property type="entry name" value="DNA POLYMERASE III SUBUNIT DELTA"/>
    <property type="match status" value="1"/>
</dbReference>
<organism evidence="11 12">
    <name type="scientific">Terriglobus roseus</name>
    <dbReference type="NCBI Taxonomy" id="392734"/>
    <lineage>
        <taxon>Bacteria</taxon>
        <taxon>Pseudomonadati</taxon>
        <taxon>Acidobacteriota</taxon>
        <taxon>Terriglobia</taxon>
        <taxon>Terriglobales</taxon>
        <taxon>Acidobacteriaceae</taxon>
        <taxon>Terriglobus</taxon>
    </lineage>
</organism>
<dbReference type="GO" id="GO:0006261">
    <property type="term" value="P:DNA-templated DNA replication"/>
    <property type="evidence" value="ECO:0007669"/>
    <property type="project" value="TreeGrafter"/>
</dbReference>
<dbReference type="InterPro" id="IPR005790">
    <property type="entry name" value="DNA_polIII_delta"/>
</dbReference>
<dbReference type="Gene3D" id="1.20.272.10">
    <property type="match status" value="1"/>
</dbReference>
<proteinExistence type="inferred from homology"/>
<comment type="catalytic activity">
    <reaction evidence="8">
        <text>DNA(n) + a 2'-deoxyribonucleoside 5'-triphosphate = DNA(n+1) + diphosphate</text>
        <dbReference type="Rhea" id="RHEA:22508"/>
        <dbReference type="Rhea" id="RHEA-COMP:17339"/>
        <dbReference type="Rhea" id="RHEA-COMP:17340"/>
        <dbReference type="ChEBI" id="CHEBI:33019"/>
        <dbReference type="ChEBI" id="CHEBI:61560"/>
        <dbReference type="ChEBI" id="CHEBI:173112"/>
        <dbReference type="EC" id="2.7.7.7"/>
    </reaction>
</comment>
<keyword evidence="12" id="KW-1185">Reference proteome</keyword>
<gene>
    <name evidence="11" type="ORF">SAMN05444167_0147</name>
</gene>
<feature type="domain" description="DNA polymerase III delta N-terminal" evidence="9">
    <location>
        <begin position="26"/>
        <end position="127"/>
    </location>
</feature>
<dbReference type="Gene3D" id="3.40.50.300">
    <property type="entry name" value="P-loop containing nucleotide triphosphate hydrolases"/>
    <property type="match status" value="1"/>
</dbReference>
<evidence type="ECO:0000256" key="8">
    <source>
        <dbReference type="ARBA" id="ARBA00049244"/>
    </source>
</evidence>
<dbReference type="InterPro" id="IPR008921">
    <property type="entry name" value="DNA_pol3_clamp-load_cplx_C"/>
</dbReference>
<dbReference type="Pfam" id="PF21694">
    <property type="entry name" value="DNA_pol3_delta_C"/>
    <property type="match status" value="1"/>
</dbReference>
<evidence type="ECO:0000256" key="2">
    <source>
        <dbReference type="ARBA" id="ARBA00017703"/>
    </source>
</evidence>
<evidence type="ECO:0000256" key="1">
    <source>
        <dbReference type="ARBA" id="ARBA00012417"/>
    </source>
</evidence>
<feature type="domain" description="DNA polymerase III delta subunit-like C-terminal" evidence="10">
    <location>
        <begin position="247"/>
        <end position="371"/>
    </location>
</feature>
<dbReference type="EC" id="2.7.7.7" evidence="1"/>
<dbReference type="Proteomes" id="UP000182427">
    <property type="component" value="Chromosome I"/>
</dbReference>
<dbReference type="GO" id="GO:0003677">
    <property type="term" value="F:DNA binding"/>
    <property type="evidence" value="ECO:0007669"/>
    <property type="project" value="InterPro"/>
</dbReference>
<evidence type="ECO:0000259" key="10">
    <source>
        <dbReference type="Pfam" id="PF21694"/>
    </source>
</evidence>
<dbReference type="GO" id="GO:0009360">
    <property type="term" value="C:DNA polymerase III complex"/>
    <property type="evidence" value="ECO:0007669"/>
    <property type="project" value="InterPro"/>
</dbReference>
<dbReference type="InterPro" id="IPR010372">
    <property type="entry name" value="DNA_pol3_delta_N"/>
</dbReference>
<evidence type="ECO:0000256" key="6">
    <source>
        <dbReference type="ARBA" id="ARBA00022932"/>
    </source>
</evidence>
<evidence type="ECO:0000256" key="4">
    <source>
        <dbReference type="ARBA" id="ARBA00022695"/>
    </source>
</evidence>
<dbReference type="PANTHER" id="PTHR34388">
    <property type="entry name" value="DNA POLYMERASE III SUBUNIT DELTA"/>
    <property type="match status" value="1"/>
</dbReference>
<name>A0A1G7EYF5_9BACT</name>
<dbReference type="SUPFAM" id="SSF48019">
    <property type="entry name" value="post-AAA+ oligomerization domain-like"/>
    <property type="match status" value="1"/>
</dbReference>
<reference evidence="11 12" key="1">
    <citation type="submission" date="2016-10" db="EMBL/GenBank/DDBJ databases">
        <authorList>
            <person name="de Groot N.N."/>
        </authorList>
    </citation>
    <scope>NUCLEOTIDE SEQUENCE [LARGE SCALE GENOMIC DNA]</scope>
    <source>
        <strain evidence="11 12">GAS232</strain>
    </source>
</reference>
<dbReference type="NCBIfam" id="TIGR01128">
    <property type="entry name" value="holA"/>
    <property type="match status" value="1"/>
</dbReference>
<dbReference type="RefSeq" id="WP_083343467.1">
    <property type="nucleotide sequence ID" value="NZ_LT629690.1"/>
</dbReference>
<keyword evidence="4" id="KW-0548">Nucleotidyltransferase</keyword>
<dbReference type="GO" id="GO:0003887">
    <property type="term" value="F:DNA-directed DNA polymerase activity"/>
    <property type="evidence" value="ECO:0007669"/>
    <property type="project" value="UniProtKB-KW"/>
</dbReference>